<evidence type="ECO:0000313" key="3">
    <source>
        <dbReference type="Proteomes" id="UP001302486"/>
    </source>
</evidence>
<dbReference type="InterPro" id="IPR000866">
    <property type="entry name" value="AhpC/TSA"/>
</dbReference>
<proteinExistence type="predicted"/>
<dbReference type="Pfam" id="PF00578">
    <property type="entry name" value="AhpC-TSA"/>
    <property type="match status" value="1"/>
</dbReference>
<dbReference type="InterPro" id="IPR013766">
    <property type="entry name" value="Thioredoxin_domain"/>
</dbReference>
<dbReference type="PANTHER" id="PTHR42852:SF13">
    <property type="entry name" value="PROTEIN DIPZ"/>
    <property type="match status" value="1"/>
</dbReference>
<dbReference type="PROSITE" id="PS51257">
    <property type="entry name" value="PROKAR_LIPOPROTEIN"/>
    <property type="match status" value="1"/>
</dbReference>
<dbReference type="Gene3D" id="3.40.30.10">
    <property type="entry name" value="Glutaredoxin"/>
    <property type="match status" value="1"/>
</dbReference>
<reference evidence="3" key="1">
    <citation type="submission" date="2024-06" db="EMBL/GenBank/DDBJ databases">
        <title>Hwangdonia haimaensis gen. nov., sp. nov., a member of the family Flavobacteriaceae isolated from the haima cold seep.</title>
        <authorList>
            <person name="Li J."/>
        </authorList>
    </citation>
    <scope>NUCLEOTIDE SEQUENCE [LARGE SCALE GENOMIC DNA]</scope>
    <source>
        <strain evidence="3">SCSIO 19198</strain>
    </source>
</reference>
<evidence type="ECO:0000313" key="2">
    <source>
        <dbReference type="EMBL" id="WOD42479.1"/>
    </source>
</evidence>
<evidence type="ECO:0000259" key="1">
    <source>
        <dbReference type="PROSITE" id="PS51352"/>
    </source>
</evidence>
<organism evidence="2 3">
    <name type="scientific">Hwangdonia lutea</name>
    <dbReference type="NCBI Taxonomy" id="3075823"/>
    <lineage>
        <taxon>Bacteria</taxon>
        <taxon>Pseudomonadati</taxon>
        <taxon>Bacteroidota</taxon>
        <taxon>Flavobacteriia</taxon>
        <taxon>Flavobacteriales</taxon>
        <taxon>Flavobacteriaceae</taxon>
        <taxon>Hwangdonia</taxon>
    </lineage>
</organism>
<protein>
    <submittedName>
        <fullName evidence="2">Redoxin domain-containing protein</fullName>
    </submittedName>
</protein>
<dbReference type="GO" id="GO:0016491">
    <property type="term" value="F:oxidoreductase activity"/>
    <property type="evidence" value="ECO:0007669"/>
    <property type="project" value="InterPro"/>
</dbReference>
<dbReference type="PANTHER" id="PTHR42852">
    <property type="entry name" value="THIOL:DISULFIDE INTERCHANGE PROTEIN DSBE"/>
    <property type="match status" value="1"/>
</dbReference>
<gene>
    <name evidence="2" type="ORF">RNZ46_10790</name>
</gene>
<name>A0AA97EJA5_9FLAO</name>
<dbReference type="EMBL" id="CP136521">
    <property type="protein sequence ID" value="WOD42479.1"/>
    <property type="molecule type" value="Genomic_DNA"/>
</dbReference>
<feature type="domain" description="Thioredoxin" evidence="1">
    <location>
        <begin position="25"/>
        <end position="181"/>
    </location>
</feature>
<dbReference type="Proteomes" id="UP001302486">
    <property type="component" value="Chromosome"/>
</dbReference>
<dbReference type="PROSITE" id="PS51352">
    <property type="entry name" value="THIOREDOXIN_2"/>
    <property type="match status" value="1"/>
</dbReference>
<keyword evidence="3" id="KW-1185">Reference proteome</keyword>
<dbReference type="SUPFAM" id="SSF52833">
    <property type="entry name" value="Thioredoxin-like"/>
    <property type="match status" value="1"/>
</dbReference>
<dbReference type="InterPro" id="IPR050553">
    <property type="entry name" value="Thioredoxin_ResA/DsbE_sf"/>
</dbReference>
<sequence length="181" mass="21150">MKFKVLIFAILITFSCANKNKKTQVAINTAINKVASSTNDKDINLEVYDFEGFKKFLNKKDHKVYVINFWATWCAPCIKELPYFEKLNTEYGDKNVEVILVSLDFPHLYEKKLKPFIKKKQLKSKVIALDDADMNSWIPKVDKSWSGSIPATLIYKNDERKFFEKPFNYEELEAEVGKFLK</sequence>
<dbReference type="AlphaFoldDB" id="A0AA97EJA5"/>
<dbReference type="GO" id="GO:0016209">
    <property type="term" value="F:antioxidant activity"/>
    <property type="evidence" value="ECO:0007669"/>
    <property type="project" value="InterPro"/>
</dbReference>
<dbReference type="KEGG" id="hws:RNZ46_10790"/>
<dbReference type="InterPro" id="IPR036249">
    <property type="entry name" value="Thioredoxin-like_sf"/>
</dbReference>
<dbReference type="RefSeq" id="WP_316982211.1">
    <property type="nucleotide sequence ID" value="NZ_CP136521.1"/>
</dbReference>
<dbReference type="CDD" id="cd02966">
    <property type="entry name" value="TlpA_like_family"/>
    <property type="match status" value="1"/>
</dbReference>
<accession>A0AA97EJA5</accession>